<dbReference type="AlphaFoldDB" id="A0A835M941"/>
<organism evidence="12 13">
    <name type="scientific">Coptis chinensis</name>
    <dbReference type="NCBI Taxonomy" id="261450"/>
    <lineage>
        <taxon>Eukaryota</taxon>
        <taxon>Viridiplantae</taxon>
        <taxon>Streptophyta</taxon>
        <taxon>Embryophyta</taxon>
        <taxon>Tracheophyta</taxon>
        <taxon>Spermatophyta</taxon>
        <taxon>Magnoliopsida</taxon>
        <taxon>Ranunculales</taxon>
        <taxon>Ranunculaceae</taxon>
        <taxon>Coptidoideae</taxon>
        <taxon>Coptis</taxon>
    </lineage>
</organism>
<sequence length="145" mass="16230">MLIETKENADGEREKLTDTNIKALLWYRDIFKHGGMAIAELIRHPKILAKAQAELDSPEPLEFRPERFLDGSEQAHIGIRDNDFEVIPFGLNLGIRTVTFLIATPVQAFYWELPEGPRISENLNNGRGIWADSAKKGTVDGASNA</sequence>
<dbReference type="PANTHER" id="PTHR47944:SF18">
    <property type="entry name" value="FLAVONOID 3'-MONOOXYGENASE"/>
    <property type="match status" value="1"/>
</dbReference>
<accession>A0A835M941</accession>
<keyword evidence="11" id="KW-0472">Membrane</keyword>
<evidence type="ECO:0000256" key="3">
    <source>
        <dbReference type="ARBA" id="ARBA00010617"/>
    </source>
</evidence>
<evidence type="ECO:0000256" key="6">
    <source>
        <dbReference type="ARBA" id="ARBA00022723"/>
    </source>
</evidence>
<keyword evidence="4" id="KW-0349">Heme</keyword>
<keyword evidence="6" id="KW-0479">Metal-binding</keyword>
<reference evidence="12 13" key="1">
    <citation type="submission" date="2020-10" db="EMBL/GenBank/DDBJ databases">
        <title>The Coptis chinensis genome and diversification of protoberbering-type alkaloids.</title>
        <authorList>
            <person name="Wang B."/>
            <person name="Shu S."/>
            <person name="Song C."/>
            <person name="Liu Y."/>
        </authorList>
    </citation>
    <scope>NUCLEOTIDE SEQUENCE [LARGE SCALE GENOMIC DNA]</scope>
    <source>
        <strain evidence="12">HL-2020</strain>
        <tissue evidence="12">Leaf</tissue>
    </source>
</reference>
<dbReference type="GO" id="GO:0016705">
    <property type="term" value="F:oxidoreductase activity, acting on paired donors, with incorporation or reduction of molecular oxygen"/>
    <property type="evidence" value="ECO:0007669"/>
    <property type="project" value="InterPro"/>
</dbReference>
<comment type="similarity">
    <text evidence="3">Belongs to the cytochrome P450 family.</text>
</comment>
<dbReference type="Gene3D" id="1.10.630.10">
    <property type="entry name" value="Cytochrome P450"/>
    <property type="match status" value="1"/>
</dbReference>
<evidence type="ECO:0000256" key="10">
    <source>
        <dbReference type="ARBA" id="ARBA00023033"/>
    </source>
</evidence>
<protein>
    <submittedName>
        <fullName evidence="12">Uncharacterized protein</fullName>
    </submittedName>
</protein>
<evidence type="ECO:0000256" key="2">
    <source>
        <dbReference type="ARBA" id="ARBA00004167"/>
    </source>
</evidence>
<proteinExistence type="inferred from homology"/>
<gene>
    <name evidence="12" type="ORF">IFM89_008126</name>
</gene>
<dbReference type="GO" id="GO:0016020">
    <property type="term" value="C:membrane"/>
    <property type="evidence" value="ECO:0007669"/>
    <property type="project" value="UniProtKB-SubCell"/>
</dbReference>
<evidence type="ECO:0000256" key="4">
    <source>
        <dbReference type="ARBA" id="ARBA00022617"/>
    </source>
</evidence>
<evidence type="ECO:0000256" key="8">
    <source>
        <dbReference type="ARBA" id="ARBA00023002"/>
    </source>
</evidence>
<keyword evidence="10" id="KW-0503">Monooxygenase</keyword>
<dbReference type="GO" id="GO:0005506">
    <property type="term" value="F:iron ion binding"/>
    <property type="evidence" value="ECO:0007669"/>
    <property type="project" value="InterPro"/>
</dbReference>
<dbReference type="GO" id="GO:0020037">
    <property type="term" value="F:heme binding"/>
    <property type="evidence" value="ECO:0007669"/>
    <property type="project" value="InterPro"/>
</dbReference>
<evidence type="ECO:0000313" key="13">
    <source>
        <dbReference type="Proteomes" id="UP000631114"/>
    </source>
</evidence>
<dbReference type="PANTHER" id="PTHR47944">
    <property type="entry name" value="CYTOCHROME P450 98A9"/>
    <property type="match status" value="1"/>
</dbReference>
<keyword evidence="13" id="KW-1185">Reference proteome</keyword>
<dbReference type="Proteomes" id="UP000631114">
    <property type="component" value="Unassembled WGS sequence"/>
</dbReference>
<evidence type="ECO:0000256" key="9">
    <source>
        <dbReference type="ARBA" id="ARBA00023004"/>
    </source>
</evidence>
<evidence type="ECO:0000256" key="1">
    <source>
        <dbReference type="ARBA" id="ARBA00001971"/>
    </source>
</evidence>
<comment type="caution">
    <text evidence="12">The sequence shown here is derived from an EMBL/GenBank/DDBJ whole genome shotgun (WGS) entry which is preliminary data.</text>
</comment>
<keyword evidence="9" id="KW-0408">Iron</keyword>
<keyword evidence="8" id="KW-0560">Oxidoreductase</keyword>
<dbReference type="InterPro" id="IPR036396">
    <property type="entry name" value="Cyt_P450_sf"/>
</dbReference>
<dbReference type="SUPFAM" id="SSF48264">
    <property type="entry name" value="Cytochrome P450"/>
    <property type="match status" value="1"/>
</dbReference>
<dbReference type="EMBL" id="JADFTS010000001">
    <property type="protein sequence ID" value="KAF9624188.1"/>
    <property type="molecule type" value="Genomic_DNA"/>
</dbReference>
<comment type="cofactor">
    <cofactor evidence="1">
        <name>heme</name>
        <dbReference type="ChEBI" id="CHEBI:30413"/>
    </cofactor>
</comment>
<evidence type="ECO:0000256" key="7">
    <source>
        <dbReference type="ARBA" id="ARBA00022989"/>
    </source>
</evidence>
<evidence type="ECO:0000256" key="11">
    <source>
        <dbReference type="ARBA" id="ARBA00023136"/>
    </source>
</evidence>
<keyword evidence="7" id="KW-1133">Transmembrane helix</keyword>
<evidence type="ECO:0000256" key="5">
    <source>
        <dbReference type="ARBA" id="ARBA00022692"/>
    </source>
</evidence>
<comment type="subcellular location">
    <subcellularLocation>
        <location evidence="2">Membrane</location>
        <topology evidence="2">Single-pass membrane protein</topology>
    </subcellularLocation>
</comment>
<dbReference type="OrthoDB" id="2789670at2759"/>
<name>A0A835M941_9MAGN</name>
<dbReference type="GO" id="GO:0004497">
    <property type="term" value="F:monooxygenase activity"/>
    <property type="evidence" value="ECO:0007669"/>
    <property type="project" value="UniProtKB-KW"/>
</dbReference>
<evidence type="ECO:0000313" key="12">
    <source>
        <dbReference type="EMBL" id="KAF9624188.1"/>
    </source>
</evidence>
<keyword evidence="5" id="KW-0812">Transmembrane</keyword>